<evidence type="ECO:0000313" key="3">
    <source>
        <dbReference type="Proteomes" id="UP001231924"/>
    </source>
</evidence>
<dbReference type="EMBL" id="JASVWF010000010">
    <property type="protein sequence ID" value="MDL5160339.1"/>
    <property type="molecule type" value="Genomic_DNA"/>
</dbReference>
<proteinExistence type="predicted"/>
<evidence type="ECO:0000256" key="1">
    <source>
        <dbReference type="SAM" id="MobiDB-lite"/>
    </source>
</evidence>
<protein>
    <submittedName>
        <fullName evidence="2">Uncharacterized protein</fullName>
    </submittedName>
</protein>
<gene>
    <name evidence="2" type="ORF">QRT03_30535</name>
</gene>
<feature type="region of interest" description="Disordered" evidence="1">
    <location>
        <begin position="93"/>
        <end position="128"/>
    </location>
</feature>
<evidence type="ECO:0000313" key="2">
    <source>
        <dbReference type="EMBL" id="MDL5160339.1"/>
    </source>
</evidence>
<name>A0ABT7MI29_9PSEU</name>
<dbReference type="Proteomes" id="UP001231924">
    <property type="component" value="Unassembled WGS sequence"/>
</dbReference>
<comment type="caution">
    <text evidence="2">The sequence shown here is derived from an EMBL/GenBank/DDBJ whole genome shotgun (WGS) entry which is preliminary data.</text>
</comment>
<keyword evidence="3" id="KW-1185">Reference proteome</keyword>
<reference evidence="2 3" key="1">
    <citation type="submission" date="2023-06" db="EMBL/GenBank/DDBJ databases">
        <title>Actinomycetospora Odt1-22.</title>
        <authorList>
            <person name="Supong K."/>
        </authorList>
    </citation>
    <scope>NUCLEOTIDE SEQUENCE [LARGE SCALE GENOMIC DNA]</scope>
    <source>
        <strain evidence="2 3">Odt1-22</strain>
    </source>
</reference>
<sequence length="128" mass="13212">MAPQLERHVVERGEAGTGRVVVEHVDAAEALGALVDPAGRCLRVGEIDGGAGDVQPLVGERAGCAFRGAVLYVAPDDPRALAREQRLGGLALTAGRAGEEHPLAREAPAGRRGRSGHGCGGGARRRHE</sequence>
<organism evidence="2 3">
    <name type="scientific">Actinomycetospora termitidis</name>
    <dbReference type="NCBI Taxonomy" id="3053470"/>
    <lineage>
        <taxon>Bacteria</taxon>
        <taxon>Bacillati</taxon>
        <taxon>Actinomycetota</taxon>
        <taxon>Actinomycetes</taxon>
        <taxon>Pseudonocardiales</taxon>
        <taxon>Pseudonocardiaceae</taxon>
        <taxon>Actinomycetospora</taxon>
    </lineage>
</organism>
<accession>A0ABT7MI29</accession>